<keyword evidence="1" id="KW-0472">Membrane</keyword>
<sequence length="271" mass="30472">MTSTLKIDKRLIYFTLPIVILMTVTSLTGIFYPGIYDKETTDWFAQTIGQDFSNLLVTVPALLITSFFASKGSRIGKIIWSRVMITNVYAFVIYSFAVPFNFLFHIYCAILGLSVYSVIYFFIKHLTTDFKNWFTDRVPVKAVGIFLIVIAALFVLLWLSQSLPGALANRVPESVAADGLLTNPVHVLDFSFYLPLMFLSGCLLLKKRTLGYFLAPMMLVFGMMTNINIIALMIATMMIMATNTWPMIIAFAVFTVACFGFLLAGLRCIKK</sequence>
<name>A0A4Z0GLF6_9BACL</name>
<feature type="transmembrane region" description="Helical" evidence="1">
    <location>
        <begin position="104"/>
        <end position="123"/>
    </location>
</feature>
<protein>
    <submittedName>
        <fullName evidence="2">Uncharacterized protein</fullName>
    </submittedName>
</protein>
<feature type="transmembrane region" description="Helical" evidence="1">
    <location>
        <begin position="52"/>
        <end position="70"/>
    </location>
</feature>
<feature type="transmembrane region" description="Helical" evidence="1">
    <location>
        <begin position="79"/>
        <end position="98"/>
    </location>
</feature>
<feature type="transmembrane region" description="Helical" evidence="1">
    <location>
        <begin position="217"/>
        <end position="239"/>
    </location>
</feature>
<keyword evidence="1" id="KW-1133">Transmembrane helix</keyword>
<gene>
    <name evidence="2" type="ORF">E4665_14840</name>
</gene>
<feature type="transmembrane region" description="Helical" evidence="1">
    <location>
        <begin position="245"/>
        <end position="266"/>
    </location>
</feature>
<dbReference type="OrthoDB" id="3260635at2"/>
<organism evidence="2 3">
    <name type="scientific">Sporolactobacillus shoreae</name>
    <dbReference type="NCBI Taxonomy" id="1465501"/>
    <lineage>
        <taxon>Bacteria</taxon>
        <taxon>Bacillati</taxon>
        <taxon>Bacillota</taxon>
        <taxon>Bacilli</taxon>
        <taxon>Bacillales</taxon>
        <taxon>Sporolactobacillaceae</taxon>
        <taxon>Sporolactobacillus</taxon>
    </lineage>
</organism>
<evidence type="ECO:0000313" key="3">
    <source>
        <dbReference type="Proteomes" id="UP000298347"/>
    </source>
</evidence>
<reference evidence="2 3" key="1">
    <citation type="journal article" date="2015" name="Int. J. Syst. Evol. Microbiol.">
        <title>Sporolactobacillus shoreae sp. nov. and Sporolactobacillus spathodeae sp. nov., two spore-forming lactic acid bacteria isolated from tree barks in Thailand.</title>
        <authorList>
            <person name="Thamacharoensuk T."/>
            <person name="Kitahara M."/>
            <person name="Ohkuma M."/>
            <person name="Thongchul N."/>
            <person name="Tanasupawat S."/>
        </authorList>
    </citation>
    <scope>NUCLEOTIDE SEQUENCE [LARGE SCALE GENOMIC DNA]</scope>
    <source>
        <strain evidence="2 3">BK92</strain>
    </source>
</reference>
<accession>A0A4Z0GLF6</accession>
<proteinExistence type="predicted"/>
<feature type="transmembrane region" description="Helical" evidence="1">
    <location>
        <begin position="187"/>
        <end position="205"/>
    </location>
</feature>
<dbReference type="Proteomes" id="UP000298347">
    <property type="component" value="Unassembled WGS sequence"/>
</dbReference>
<keyword evidence="1" id="KW-0812">Transmembrane</keyword>
<feature type="transmembrane region" description="Helical" evidence="1">
    <location>
        <begin position="143"/>
        <end position="167"/>
    </location>
</feature>
<dbReference type="EMBL" id="SRJD01000022">
    <property type="protein sequence ID" value="TGA96615.1"/>
    <property type="molecule type" value="Genomic_DNA"/>
</dbReference>
<feature type="transmembrane region" description="Helical" evidence="1">
    <location>
        <begin position="12"/>
        <end position="32"/>
    </location>
</feature>
<keyword evidence="3" id="KW-1185">Reference proteome</keyword>
<dbReference type="AlphaFoldDB" id="A0A4Z0GLF6"/>
<evidence type="ECO:0000256" key="1">
    <source>
        <dbReference type="SAM" id="Phobius"/>
    </source>
</evidence>
<comment type="caution">
    <text evidence="2">The sequence shown here is derived from an EMBL/GenBank/DDBJ whole genome shotgun (WGS) entry which is preliminary data.</text>
</comment>
<evidence type="ECO:0000313" key="2">
    <source>
        <dbReference type="EMBL" id="TGA96615.1"/>
    </source>
</evidence>